<dbReference type="GO" id="GO:0045132">
    <property type="term" value="P:meiotic chromosome segregation"/>
    <property type="evidence" value="ECO:0007669"/>
    <property type="project" value="InterPro"/>
</dbReference>
<feature type="compositionally biased region" description="Basic and acidic residues" evidence="3">
    <location>
        <begin position="299"/>
        <end position="324"/>
    </location>
</feature>
<feature type="compositionally biased region" description="Acidic residues" evidence="3">
    <location>
        <begin position="561"/>
        <end position="574"/>
    </location>
</feature>
<feature type="region of interest" description="Disordered" evidence="3">
    <location>
        <begin position="218"/>
        <end position="251"/>
    </location>
</feature>
<gene>
    <name evidence="5" type="ORF">BDQ12DRAFT_688188</name>
</gene>
<feature type="compositionally biased region" description="Polar residues" evidence="3">
    <location>
        <begin position="160"/>
        <end position="172"/>
    </location>
</feature>
<dbReference type="EMBL" id="ML213621">
    <property type="protein sequence ID" value="TFK35465.1"/>
    <property type="molecule type" value="Genomic_DNA"/>
</dbReference>
<comment type="similarity">
    <text evidence="1">Belongs to the shugoshin family.</text>
</comment>
<feature type="region of interest" description="Disordered" evidence="3">
    <location>
        <begin position="285"/>
        <end position="626"/>
    </location>
</feature>
<dbReference type="Proteomes" id="UP000308652">
    <property type="component" value="Unassembled WGS sequence"/>
</dbReference>
<feature type="compositionally biased region" description="Basic and acidic residues" evidence="3">
    <location>
        <begin position="588"/>
        <end position="600"/>
    </location>
</feature>
<feature type="compositionally biased region" description="Polar residues" evidence="3">
    <location>
        <begin position="498"/>
        <end position="515"/>
    </location>
</feature>
<organism evidence="5 6">
    <name type="scientific">Crucibulum laeve</name>
    <dbReference type="NCBI Taxonomy" id="68775"/>
    <lineage>
        <taxon>Eukaryota</taxon>
        <taxon>Fungi</taxon>
        <taxon>Dikarya</taxon>
        <taxon>Basidiomycota</taxon>
        <taxon>Agaricomycotina</taxon>
        <taxon>Agaricomycetes</taxon>
        <taxon>Agaricomycetidae</taxon>
        <taxon>Agaricales</taxon>
        <taxon>Agaricineae</taxon>
        <taxon>Nidulariaceae</taxon>
        <taxon>Crucibulum</taxon>
    </lineage>
</organism>
<feature type="compositionally biased region" description="Pro residues" evidence="3">
    <location>
        <begin position="112"/>
        <end position="130"/>
    </location>
</feature>
<protein>
    <recommendedName>
        <fullName evidence="4">Shugoshin C-terminal domain-containing protein</fullName>
    </recommendedName>
</protein>
<keyword evidence="2" id="KW-0159">Chromosome partition</keyword>
<dbReference type="InterPro" id="IPR011515">
    <property type="entry name" value="Shugoshin_C"/>
</dbReference>
<sequence>MSRRESRVSMGARQNDALFEFENFKKKFLLANKHITKLNSTLSVRIEELNAQISTLYVENLRLRASEIALAAQLKREREKSRKIMADAEAATLNLTKHLSYLRQSFNILPGSPSPPSPPSPQAQRPPPSNPNTSPSTPQGNRISRAPNVPGIYEEDEPCASSSEQEPGNQPSPKRKKTKPRLSASKLPLPMRVASPTPLPTPVQTPLHVDLNAVAAGTKRKATSRRQSGLLSVNTDSLSVPRPASPAFGSPIRLEAGRAEEEEEIAAISGKTNIELEVVQVELEVDMPVKKERRKSKPKEREPEVGEREGVETARTREKRRMRDEDDYDGTDAPKFKLKDVTNETRTALQPIDNTVHEHEQEIQPLSATRAFLDITDASSRPTSRGSSSPAPPGTEGDGDGGRQRRARKSVNYAEPKLNTKMRKPDPPSGSEPSIRAPSKKRTSAAAVLVRDGNDADNDTETRSSVEMVRPNPNALQLRGVNGNFIDPGSFPLPPSRPGSSQLSIGTVGSYSPGPSSRSTSAAGSASGSTSGTATSSSTTTTSSSSGTSVKRKKSRAAMLLDEESDSDGAEADAEYVPPGARSWVNVEGRRKTGERERPGGPKRAPVRAGISSGAESEGRRHSMAV</sequence>
<reference evidence="5 6" key="1">
    <citation type="journal article" date="2019" name="Nat. Ecol. Evol.">
        <title>Megaphylogeny resolves global patterns of mushroom evolution.</title>
        <authorList>
            <person name="Varga T."/>
            <person name="Krizsan K."/>
            <person name="Foldi C."/>
            <person name="Dima B."/>
            <person name="Sanchez-Garcia M."/>
            <person name="Sanchez-Ramirez S."/>
            <person name="Szollosi G.J."/>
            <person name="Szarkandi J.G."/>
            <person name="Papp V."/>
            <person name="Albert L."/>
            <person name="Andreopoulos W."/>
            <person name="Angelini C."/>
            <person name="Antonin V."/>
            <person name="Barry K.W."/>
            <person name="Bougher N.L."/>
            <person name="Buchanan P."/>
            <person name="Buyck B."/>
            <person name="Bense V."/>
            <person name="Catcheside P."/>
            <person name="Chovatia M."/>
            <person name="Cooper J."/>
            <person name="Damon W."/>
            <person name="Desjardin D."/>
            <person name="Finy P."/>
            <person name="Geml J."/>
            <person name="Haridas S."/>
            <person name="Hughes K."/>
            <person name="Justo A."/>
            <person name="Karasinski D."/>
            <person name="Kautmanova I."/>
            <person name="Kiss B."/>
            <person name="Kocsube S."/>
            <person name="Kotiranta H."/>
            <person name="LaButti K.M."/>
            <person name="Lechner B.E."/>
            <person name="Liimatainen K."/>
            <person name="Lipzen A."/>
            <person name="Lukacs Z."/>
            <person name="Mihaltcheva S."/>
            <person name="Morgado L.N."/>
            <person name="Niskanen T."/>
            <person name="Noordeloos M.E."/>
            <person name="Ohm R.A."/>
            <person name="Ortiz-Santana B."/>
            <person name="Ovrebo C."/>
            <person name="Racz N."/>
            <person name="Riley R."/>
            <person name="Savchenko A."/>
            <person name="Shiryaev A."/>
            <person name="Soop K."/>
            <person name="Spirin V."/>
            <person name="Szebenyi C."/>
            <person name="Tomsovsky M."/>
            <person name="Tulloss R.E."/>
            <person name="Uehling J."/>
            <person name="Grigoriev I.V."/>
            <person name="Vagvolgyi C."/>
            <person name="Papp T."/>
            <person name="Martin F.M."/>
            <person name="Miettinen O."/>
            <person name="Hibbett D.S."/>
            <person name="Nagy L.G."/>
        </authorList>
    </citation>
    <scope>NUCLEOTIDE SEQUENCE [LARGE SCALE GENOMIC DNA]</scope>
    <source>
        <strain evidence="5 6">CBS 166.37</strain>
    </source>
</reference>
<dbReference type="STRING" id="68775.A0A5C3LRP4"/>
<evidence type="ECO:0000313" key="5">
    <source>
        <dbReference type="EMBL" id="TFK35465.1"/>
    </source>
</evidence>
<feature type="compositionally biased region" description="Low complexity" evidence="3">
    <location>
        <begin position="516"/>
        <end position="549"/>
    </location>
</feature>
<dbReference type="AlphaFoldDB" id="A0A5C3LRP4"/>
<evidence type="ECO:0000256" key="3">
    <source>
        <dbReference type="SAM" id="MobiDB-lite"/>
    </source>
</evidence>
<evidence type="ECO:0000256" key="1">
    <source>
        <dbReference type="ARBA" id="ARBA00010845"/>
    </source>
</evidence>
<feature type="region of interest" description="Disordered" evidence="3">
    <location>
        <begin position="106"/>
        <end position="205"/>
    </location>
</feature>
<keyword evidence="6" id="KW-1185">Reference proteome</keyword>
<evidence type="ECO:0000313" key="6">
    <source>
        <dbReference type="Proteomes" id="UP000308652"/>
    </source>
</evidence>
<dbReference type="Pfam" id="PF07557">
    <property type="entry name" value="Shugoshin_C"/>
    <property type="match status" value="1"/>
</dbReference>
<feature type="domain" description="Shugoshin C-terminal" evidence="4">
    <location>
        <begin position="403"/>
        <end position="424"/>
    </location>
</feature>
<proteinExistence type="inferred from homology"/>
<accession>A0A5C3LRP4</accession>
<evidence type="ECO:0000256" key="2">
    <source>
        <dbReference type="ARBA" id="ARBA00022829"/>
    </source>
</evidence>
<feature type="compositionally biased region" description="Basic and acidic residues" evidence="3">
    <location>
        <begin position="617"/>
        <end position="626"/>
    </location>
</feature>
<feature type="compositionally biased region" description="Low complexity" evidence="3">
    <location>
        <begin position="378"/>
        <end position="389"/>
    </location>
</feature>
<dbReference type="GO" id="GO:0005634">
    <property type="term" value="C:nucleus"/>
    <property type="evidence" value="ECO:0007669"/>
    <property type="project" value="InterPro"/>
</dbReference>
<feature type="compositionally biased region" description="Basic and acidic residues" evidence="3">
    <location>
        <begin position="332"/>
        <end position="343"/>
    </location>
</feature>
<name>A0A5C3LRP4_9AGAR</name>
<dbReference type="GO" id="GO:0000775">
    <property type="term" value="C:chromosome, centromeric region"/>
    <property type="evidence" value="ECO:0007669"/>
    <property type="project" value="InterPro"/>
</dbReference>
<feature type="compositionally biased region" description="Polar residues" evidence="3">
    <location>
        <begin position="225"/>
        <end position="238"/>
    </location>
</feature>
<evidence type="ECO:0000259" key="4">
    <source>
        <dbReference type="Pfam" id="PF07557"/>
    </source>
</evidence>
<dbReference type="OrthoDB" id="5394106at2759"/>